<dbReference type="AlphaFoldDB" id="A0A834XYJ0"/>
<keyword evidence="9" id="KW-1185">Reference proteome</keyword>
<dbReference type="SUPFAM" id="SSF57603">
    <property type="entry name" value="FnI-like domain"/>
    <property type="match status" value="4"/>
</dbReference>
<dbReference type="SMART" id="SM00832">
    <property type="entry name" value="C8"/>
    <property type="match status" value="1"/>
</dbReference>
<comment type="caution">
    <text evidence="8">The sequence shown here is derived from an EMBL/GenBank/DDBJ whole genome shotgun (WGS) entry which is preliminary data.</text>
</comment>
<feature type="domain" description="VWFD" evidence="7">
    <location>
        <begin position="364"/>
        <end position="536"/>
    </location>
</feature>
<keyword evidence="2" id="KW-0964">Secreted</keyword>
<feature type="domain" description="VWFC" evidence="6">
    <location>
        <begin position="298"/>
        <end position="360"/>
    </location>
</feature>
<dbReference type="InterPro" id="IPR052424">
    <property type="entry name" value="Kielin_Chordin-BMP_Reg"/>
</dbReference>
<dbReference type="PROSITE" id="PS01208">
    <property type="entry name" value="VWFC_1"/>
    <property type="match status" value="1"/>
</dbReference>
<dbReference type="GO" id="GO:0030513">
    <property type="term" value="P:positive regulation of BMP signaling pathway"/>
    <property type="evidence" value="ECO:0007669"/>
    <property type="project" value="TreeGrafter"/>
</dbReference>
<evidence type="ECO:0000256" key="3">
    <source>
        <dbReference type="ARBA" id="ARBA00022729"/>
    </source>
</evidence>
<dbReference type="EMBL" id="JACMRX010000002">
    <property type="protein sequence ID" value="KAF7994405.1"/>
    <property type="molecule type" value="Genomic_DNA"/>
</dbReference>
<dbReference type="InterPro" id="IPR014853">
    <property type="entry name" value="VWF/SSPO/ZAN-like_Cys-rich_dom"/>
</dbReference>
<keyword evidence="3 5" id="KW-0732">Signal</keyword>
<dbReference type="GO" id="GO:0005576">
    <property type="term" value="C:extracellular region"/>
    <property type="evidence" value="ECO:0007669"/>
    <property type="project" value="UniProtKB-SubCell"/>
</dbReference>
<dbReference type="PROSITE" id="PS50184">
    <property type="entry name" value="VWFC_2"/>
    <property type="match status" value="3"/>
</dbReference>
<dbReference type="SMART" id="SM00216">
    <property type="entry name" value="VWD"/>
    <property type="match status" value="1"/>
</dbReference>
<dbReference type="PROSITE" id="PS51233">
    <property type="entry name" value="VWFD"/>
    <property type="match status" value="1"/>
</dbReference>
<feature type="chain" id="PRO_5032859440" description="BMP-binding endothelial regulator protein" evidence="5">
    <location>
        <begin position="33"/>
        <end position="639"/>
    </location>
</feature>
<evidence type="ECO:0000256" key="1">
    <source>
        <dbReference type="ARBA" id="ARBA00004613"/>
    </source>
</evidence>
<name>A0A834XYJ0_APHGI</name>
<sequence>MTFYSKKNNMFFIVRSLILALICMTILQCCDAAERFINGDRQTCDIEGEVIVVKADLNPNCYSCICKNGFVECLHKHHCSSVEGCYDLLDGKTDHCCQTCRGCFKNGIEYESGAEWTEPDDPCRVYSCKAGIITESEQHCYTPCANPLAPPPGQCCPVCHGCFVNGQKVTADRSVTTAEDPCVTCKCNGSRLTCSKQACPVLSCPFEKRVNVSSECCPHCIGKGSYFAPPKGACLIGGSIHNSGTQFSIDDDTRCLCIAGSVSCVRETCPALECPLESQMEIPGRRCKQCPVIEESRASCTYSGKTYEDGQTWNLDSCKACECKQGKVLCAMPMCPPVPSPCPANTRLEHPKGQCCPRCSEVDGICTVFGDPHYKTFDGKFFSFKGACKYQLVNDCAGRSFSIRVTNDARSTKSSSWTKTIALKMDGVKLNLGQKMRIKINGSRVSIPYSIPNLLDINKTDDSVLVTTHLGIKILWDGISFIEVTAPTAYRGRLCGLCGNFNLQTKDDFTSRRGQLLTDANLFGKSWTVGSKKMCSKIKQLDDNDNDNKQCRRKKDQRLCNRLKSSIFSACHKKVNTAMYYKSCLQDTCECPNGNCHCQSFVAYVHECNRLGIKLPDWRSSTKCHTVWDMHALATKRIN</sequence>
<dbReference type="Pfam" id="PF00094">
    <property type="entry name" value="VWD"/>
    <property type="match status" value="1"/>
</dbReference>
<evidence type="ECO:0000313" key="9">
    <source>
        <dbReference type="Proteomes" id="UP000639338"/>
    </source>
</evidence>
<organism evidence="8 9">
    <name type="scientific">Aphidius gifuensis</name>
    <name type="common">Parasitoid wasp</name>
    <dbReference type="NCBI Taxonomy" id="684658"/>
    <lineage>
        <taxon>Eukaryota</taxon>
        <taxon>Metazoa</taxon>
        <taxon>Ecdysozoa</taxon>
        <taxon>Arthropoda</taxon>
        <taxon>Hexapoda</taxon>
        <taxon>Insecta</taxon>
        <taxon>Pterygota</taxon>
        <taxon>Neoptera</taxon>
        <taxon>Endopterygota</taxon>
        <taxon>Hymenoptera</taxon>
        <taxon>Apocrita</taxon>
        <taxon>Ichneumonoidea</taxon>
        <taxon>Braconidae</taxon>
        <taxon>Aphidiinae</taxon>
        <taxon>Aphidius</taxon>
    </lineage>
</organism>
<comment type="subcellular location">
    <subcellularLocation>
        <location evidence="1">Secreted</location>
    </subcellularLocation>
</comment>
<dbReference type="InterPro" id="IPR001846">
    <property type="entry name" value="VWF_type-D"/>
</dbReference>
<dbReference type="GO" id="GO:0036122">
    <property type="term" value="F:BMP binding"/>
    <property type="evidence" value="ECO:0007669"/>
    <property type="project" value="TreeGrafter"/>
</dbReference>
<keyword evidence="4" id="KW-0677">Repeat</keyword>
<dbReference type="PANTHER" id="PTHR46698">
    <property type="entry name" value="CROSSVEINLESS 2"/>
    <property type="match status" value="1"/>
</dbReference>
<dbReference type="OrthoDB" id="6019304at2759"/>
<dbReference type="Gene3D" id="6.20.200.20">
    <property type="match status" value="5"/>
</dbReference>
<dbReference type="InterPro" id="IPR001007">
    <property type="entry name" value="VWF_dom"/>
</dbReference>
<dbReference type="Proteomes" id="UP000639338">
    <property type="component" value="Unassembled WGS sequence"/>
</dbReference>
<accession>A0A834XYJ0</accession>
<dbReference type="Pfam" id="PF08742">
    <property type="entry name" value="C8"/>
    <property type="match status" value="1"/>
</dbReference>
<protein>
    <recommendedName>
        <fullName evidence="10">BMP-binding endothelial regulator protein</fullName>
    </recommendedName>
</protein>
<evidence type="ECO:0000259" key="6">
    <source>
        <dbReference type="PROSITE" id="PS50184"/>
    </source>
</evidence>
<evidence type="ECO:0000313" key="8">
    <source>
        <dbReference type="EMBL" id="KAF7994405.1"/>
    </source>
</evidence>
<evidence type="ECO:0000256" key="5">
    <source>
        <dbReference type="SAM" id="SignalP"/>
    </source>
</evidence>
<feature type="domain" description="VWFC" evidence="6">
    <location>
        <begin position="160"/>
        <end position="221"/>
    </location>
</feature>
<dbReference type="Pfam" id="PF00093">
    <property type="entry name" value="VWC"/>
    <property type="match status" value="2"/>
</dbReference>
<reference evidence="8 9" key="1">
    <citation type="submission" date="2020-08" db="EMBL/GenBank/DDBJ databases">
        <title>Aphidius gifuensis genome sequencing and assembly.</title>
        <authorList>
            <person name="Du Z."/>
        </authorList>
    </citation>
    <scope>NUCLEOTIDE SEQUENCE [LARGE SCALE GENOMIC DNA]</scope>
    <source>
        <strain evidence="8">YNYX2018</strain>
        <tissue evidence="8">Adults</tissue>
    </source>
</reference>
<gene>
    <name evidence="8" type="ORF">HCN44_003877</name>
</gene>
<feature type="signal peptide" evidence="5">
    <location>
        <begin position="1"/>
        <end position="32"/>
    </location>
</feature>
<feature type="domain" description="VWFC" evidence="6">
    <location>
        <begin position="101"/>
        <end position="160"/>
    </location>
</feature>
<evidence type="ECO:0000256" key="4">
    <source>
        <dbReference type="ARBA" id="ARBA00022737"/>
    </source>
</evidence>
<evidence type="ECO:0008006" key="10">
    <source>
        <dbReference type="Google" id="ProtNLM"/>
    </source>
</evidence>
<proteinExistence type="predicted"/>
<dbReference type="SMART" id="SM00214">
    <property type="entry name" value="VWC"/>
    <property type="match status" value="4"/>
</dbReference>
<evidence type="ECO:0000259" key="7">
    <source>
        <dbReference type="PROSITE" id="PS51233"/>
    </source>
</evidence>
<evidence type="ECO:0000256" key="2">
    <source>
        <dbReference type="ARBA" id="ARBA00022525"/>
    </source>
</evidence>
<dbReference type="SMART" id="SM00215">
    <property type="entry name" value="VWC_out"/>
    <property type="match status" value="2"/>
</dbReference>
<dbReference type="PANTHER" id="PTHR46698:SF4">
    <property type="entry name" value="CROSSVEINLESS 2"/>
    <property type="match status" value="1"/>
</dbReference>